<feature type="chain" id="PRO_5028144219" description="NodB homology domain-containing protein" evidence="4">
    <location>
        <begin position="23"/>
        <end position="351"/>
    </location>
</feature>
<evidence type="ECO:0000256" key="3">
    <source>
        <dbReference type="SAM" id="Phobius"/>
    </source>
</evidence>
<dbReference type="AlphaFoldDB" id="A0A7C0U454"/>
<dbReference type="Pfam" id="PF01522">
    <property type="entry name" value="Polysacc_deac_1"/>
    <property type="match status" value="1"/>
</dbReference>
<evidence type="ECO:0000259" key="5">
    <source>
        <dbReference type="Pfam" id="PF01522"/>
    </source>
</evidence>
<dbReference type="EMBL" id="DRBS01000365">
    <property type="protein sequence ID" value="HDD45155.1"/>
    <property type="molecule type" value="Genomic_DNA"/>
</dbReference>
<sequence length="351" mass="39799">MKFKRLFLAMLCVICFAGYVDASSIGMLTYTFDDGRLSVYNNALPILERYGQVGVAGVYLNGVLSNWSTHMHQKELLDLESRGWEVASHSITHPHFSKIPQTYDEETLTNWSIVSGYSYTYKTVYSYDELPFVLENGVKLKKVNSLSDVELYPGRFYFDDVNHTVYVHTFGNDNPLNHEIRADSVQRELEYSKKGLNELGLHVQNFVVPFSDWNDARAELAKEYYNCVASGGGLPNDIPVSNPYYLYRIGAGGDHTPEDVISWINQYVIDEGKWLILLFHGIGEEGGWAPWPTEYLEQVAGYVNENEINVVTLQQGIEIASVPIPASICSFFTGFIMLLVLKKKLLQLNEK</sequence>
<accession>A0A7C0U454</accession>
<name>A0A7C0U454_DESA2</name>
<keyword evidence="3" id="KW-0472">Membrane</keyword>
<dbReference type="Proteomes" id="UP000886289">
    <property type="component" value="Unassembled WGS sequence"/>
</dbReference>
<reference evidence="6" key="1">
    <citation type="journal article" date="2020" name="mSystems">
        <title>Genome- and Community-Level Interaction Insights into Carbon Utilization and Element Cycling Functions of Hydrothermarchaeota in Hydrothermal Sediment.</title>
        <authorList>
            <person name="Zhou Z."/>
            <person name="Liu Y."/>
            <person name="Xu W."/>
            <person name="Pan J."/>
            <person name="Luo Z.H."/>
            <person name="Li M."/>
        </authorList>
    </citation>
    <scope>NUCLEOTIDE SEQUENCE [LARGE SCALE GENOMIC DNA]</scope>
    <source>
        <strain evidence="6">HyVt-233</strain>
    </source>
</reference>
<keyword evidence="3" id="KW-1133">Transmembrane helix</keyword>
<dbReference type="InterPro" id="IPR002509">
    <property type="entry name" value="NODB_dom"/>
</dbReference>
<dbReference type="GO" id="GO:0005576">
    <property type="term" value="C:extracellular region"/>
    <property type="evidence" value="ECO:0007669"/>
    <property type="project" value="UniProtKB-SubCell"/>
</dbReference>
<comment type="caution">
    <text evidence="6">The sequence shown here is derived from an EMBL/GenBank/DDBJ whole genome shotgun (WGS) entry which is preliminary data.</text>
</comment>
<feature type="transmembrane region" description="Helical" evidence="3">
    <location>
        <begin position="322"/>
        <end position="341"/>
    </location>
</feature>
<evidence type="ECO:0000313" key="6">
    <source>
        <dbReference type="EMBL" id="HDD45155.1"/>
    </source>
</evidence>
<dbReference type="SUPFAM" id="SSF88713">
    <property type="entry name" value="Glycoside hydrolase/deacetylase"/>
    <property type="match status" value="1"/>
</dbReference>
<gene>
    <name evidence="6" type="ORF">ENG63_09910</name>
</gene>
<proteinExistence type="predicted"/>
<dbReference type="Gene3D" id="3.20.20.370">
    <property type="entry name" value="Glycoside hydrolase/deacetylase"/>
    <property type="match status" value="2"/>
</dbReference>
<dbReference type="InterPro" id="IPR051398">
    <property type="entry name" value="Polysacch_Deacetylase"/>
</dbReference>
<organism evidence="6">
    <name type="scientific">Desulfofervidus auxilii</name>
    <dbReference type="NCBI Taxonomy" id="1621989"/>
    <lineage>
        <taxon>Bacteria</taxon>
        <taxon>Pseudomonadati</taxon>
        <taxon>Thermodesulfobacteriota</taxon>
        <taxon>Candidatus Desulfofervidia</taxon>
        <taxon>Candidatus Desulfofervidales</taxon>
        <taxon>Candidatus Desulfofervidaceae</taxon>
        <taxon>Candidatus Desulfofervidus</taxon>
    </lineage>
</organism>
<evidence type="ECO:0000256" key="1">
    <source>
        <dbReference type="ARBA" id="ARBA00004613"/>
    </source>
</evidence>
<dbReference type="PANTHER" id="PTHR34216:SF3">
    <property type="entry name" value="POLY-BETA-1,6-N-ACETYL-D-GLUCOSAMINE N-DEACETYLASE"/>
    <property type="match status" value="1"/>
</dbReference>
<dbReference type="InterPro" id="IPR011330">
    <property type="entry name" value="Glyco_hydro/deAcase_b/a-brl"/>
</dbReference>
<dbReference type="CDD" id="cd10970">
    <property type="entry name" value="CE4_DAC_u1_6s"/>
    <property type="match status" value="1"/>
</dbReference>
<protein>
    <recommendedName>
        <fullName evidence="5">NodB homology domain-containing protein</fullName>
    </recommendedName>
</protein>
<comment type="subcellular location">
    <subcellularLocation>
        <location evidence="1">Secreted</location>
    </subcellularLocation>
</comment>
<feature type="domain" description="NodB homology" evidence="5">
    <location>
        <begin position="27"/>
        <end position="103"/>
    </location>
</feature>
<keyword evidence="2 4" id="KW-0732">Signal</keyword>
<feature type="signal peptide" evidence="4">
    <location>
        <begin position="1"/>
        <end position="22"/>
    </location>
</feature>
<keyword evidence="3" id="KW-0812">Transmembrane</keyword>
<dbReference type="GO" id="GO:0016810">
    <property type="term" value="F:hydrolase activity, acting on carbon-nitrogen (but not peptide) bonds"/>
    <property type="evidence" value="ECO:0007669"/>
    <property type="project" value="InterPro"/>
</dbReference>
<dbReference type="PANTHER" id="PTHR34216">
    <property type="match status" value="1"/>
</dbReference>
<evidence type="ECO:0000256" key="2">
    <source>
        <dbReference type="ARBA" id="ARBA00022729"/>
    </source>
</evidence>
<dbReference type="GO" id="GO:0005975">
    <property type="term" value="P:carbohydrate metabolic process"/>
    <property type="evidence" value="ECO:0007669"/>
    <property type="project" value="InterPro"/>
</dbReference>
<evidence type="ECO:0000256" key="4">
    <source>
        <dbReference type="SAM" id="SignalP"/>
    </source>
</evidence>